<comment type="caution">
    <text evidence="2">The sequence shown here is derived from an EMBL/GenBank/DDBJ whole genome shotgun (WGS) entry which is preliminary data.</text>
</comment>
<protein>
    <submittedName>
        <fullName evidence="2">Uncharacterized protein</fullName>
    </submittedName>
</protein>
<accession>A0A7J8GLW8</accession>
<feature type="transmembrane region" description="Helical" evidence="1">
    <location>
        <begin position="62"/>
        <end position="89"/>
    </location>
</feature>
<feature type="transmembrane region" description="Helical" evidence="1">
    <location>
        <begin position="12"/>
        <end position="41"/>
    </location>
</feature>
<evidence type="ECO:0000313" key="3">
    <source>
        <dbReference type="Proteomes" id="UP000550707"/>
    </source>
</evidence>
<keyword evidence="1" id="KW-0812">Transmembrane</keyword>
<dbReference type="AlphaFoldDB" id="A0A7J8GLW8"/>
<feature type="transmembrane region" description="Helical" evidence="1">
    <location>
        <begin position="131"/>
        <end position="164"/>
    </location>
</feature>
<dbReference type="Proteomes" id="UP000550707">
    <property type="component" value="Unassembled WGS sequence"/>
</dbReference>
<feature type="transmembrane region" description="Helical" evidence="1">
    <location>
        <begin position="95"/>
        <end position="119"/>
    </location>
</feature>
<organism evidence="2 3">
    <name type="scientific">Molossus molossus</name>
    <name type="common">Pallas' mastiff bat</name>
    <name type="synonym">Vespertilio molossus</name>
    <dbReference type="NCBI Taxonomy" id="27622"/>
    <lineage>
        <taxon>Eukaryota</taxon>
        <taxon>Metazoa</taxon>
        <taxon>Chordata</taxon>
        <taxon>Craniata</taxon>
        <taxon>Vertebrata</taxon>
        <taxon>Euteleostomi</taxon>
        <taxon>Mammalia</taxon>
        <taxon>Eutheria</taxon>
        <taxon>Laurasiatheria</taxon>
        <taxon>Chiroptera</taxon>
        <taxon>Yangochiroptera</taxon>
        <taxon>Molossidae</taxon>
        <taxon>Molossus</taxon>
    </lineage>
</organism>
<dbReference type="InParanoid" id="A0A7J8GLW8"/>
<evidence type="ECO:0000313" key="2">
    <source>
        <dbReference type="EMBL" id="KAF6460522.1"/>
    </source>
</evidence>
<proteinExistence type="predicted"/>
<reference evidence="2 3" key="1">
    <citation type="journal article" date="2020" name="Nature">
        <title>Six reference-quality genomes reveal evolution of bat adaptations.</title>
        <authorList>
            <person name="Jebb D."/>
            <person name="Huang Z."/>
            <person name="Pippel M."/>
            <person name="Hughes G.M."/>
            <person name="Lavrichenko K."/>
            <person name="Devanna P."/>
            <person name="Winkler S."/>
            <person name="Jermiin L.S."/>
            <person name="Skirmuntt E.C."/>
            <person name="Katzourakis A."/>
            <person name="Burkitt-Gray L."/>
            <person name="Ray D.A."/>
            <person name="Sullivan K.A.M."/>
            <person name="Roscito J.G."/>
            <person name="Kirilenko B.M."/>
            <person name="Davalos L.M."/>
            <person name="Corthals A.P."/>
            <person name="Power M.L."/>
            <person name="Jones G."/>
            <person name="Ransome R.D."/>
            <person name="Dechmann D.K.N."/>
            <person name="Locatelli A.G."/>
            <person name="Puechmaille S.J."/>
            <person name="Fedrigo O."/>
            <person name="Jarvis E.D."/>
            <person name="Hiller M."/>
            <person name="Vernes S.C."/>
            <person name="Myers E.W."/>
            <person name="Teeling E.C."/>
        </authorList>
    </citation>
    <scope>NUCLEOTIDE SEQUENCE [LARGE SCALE GENOMIC DNA]</scope>
    <source>
        <strain evidence="2">MMolMol1</strain>
        <tissue evidence="2">Muscle</tissue>
    </source>
</reference>
<name>A0A7J8GLW8_MOLMO</name>
<dbReference type="EMBL" id="JACASF010000009">
    <property type="protein sequence ID" value="KAF6460522.1"/>
    <property type="molecule type" value="Genomic_DNA"/>
</dbReference>
<keyword evidence="3" id="KW-1185">Reference proteome</keyword>
<sequence length="171" mass="19762">MRVPFSPQPLQHLLLLVLLIIALLIGVKWYLIVVLICISLIGSKIDHFFTSLNHLCVFFREVSLQVLCPFLIGLFVFVVVEFFTYFWILTSYQRFYVQISFPIWLIAFVCLFVYGFSCWVEKFFHLMSSHLFTFAFTSLALGLWQVSLVACLYCVVVNGLLVVATTSEFGF</sequence>
<gene>
    <name evidence="2" type="ORF">HJG59_011437</name>
</gene>
<keyword evidence="1" id="KW-0472">Membrane</keyword>
<evidence type="ECO:0000256" key="1">
    <source>
        <dbReference type="SAM" id="Phobius"/>
    </source>
</evidence>
<keyword evidence="1" id="KW-1133">Transmembrane helix</keyword>